<dbReference type="OrthoDB" id="2143914at2759"/>
<feature type="domain" description="Myb-like" evidence="7">
    <location>
        <begin position="33"/>
        <end position="84"/>
    </location>
</feature>
<dbReference type="GO" id="GO:0000978">
    <property type="term" value="F:RNA polymerase II cis-regulatory region sequence-specific DNA binding"/>
    <property type="evidence" value="ECO:0007669"/>
    <property type="project" value="TreeGrafter"/>
</dbReference>
<keyword evidence="3" id="KW-0805">Transcription regulation</keyword>
<dbReference type="PROSITE" id="PS51294">
    <property type="entry name" value="HTH_MYB"/>
    <property type="match status" value="2"/>
</dbReference>
<dbReference type="AlphaFoldDB" id="R0F931"/>
<evidence type="ECO:0000256" key="4">
    <source>
        <dbReference type="ARBA" id="ARBA00023125"/>
    </source>
</evidence>
<evidence type="ECO:0008006" key="11">
    <source>
        <dbReference type="Google" id="ProtNLM"/>
    </source>
</evidence>
<evidence type="ECO:0000256" key="6">
    <source>
        <dbReference type="ARBA" id="ARBA00023242"/>
    </source>
</evidence>
<protein>
    <recommendedName>
        <fullName evidence="11">MYB transcription factor</fullName>
    </recommendedName>
</protein>
<dbReference type="InterPro" id="IPR017930">
    <property type="entry name" value="Myb_dom"/>
</dbReference>
<keyword evidence="4" id="KW-0238">DNA-binding</keyword>
<evidence type="ECO:0000259" key="8">
    <source>
        <dbReference type="PROSITE" id="PS51294"/>
    </source>
</evidence>
<name>R0F931_9BRAS</name>
<keyword evidence="2" id="KW-0677">Repeat</keyword>
<organism evidence="9 10">
    <name type="scientific">Capsella rubella</name>
    <dbReference type="NCBI Taxonomy" id="81985"/>
    <lineage>
        <taxon>Eukaryota</taxon>
        <taxon>Viridiplantae</taxon>
        <taxon>Streptophyta</taxon>
        <taxon>Embryophyta</taxon>
        <taxon>Tracheophyta</taxon>
        <taxon>Spermatophyta</taxon>
        <taxon>Magnoliopsida</taxon>
        <taxon>eudicotyledons</taxon>
        <taxon>Gunneridae</taxon>
        <taxon>Pentapetalae</taxon>
        <taxon>rosids</taxon>
        <taxon>malvids</taxon>
        <taxon>Brassicales</taxon>
        <taxon>Brassicaceae</taxon>
        <taxon>Camelineae</taxon>
        <taxon>Capsella</taxon>
    </lineage>
</organism>
<dbReference type="InterPro" id="IPR050560">
    <property type="entry name" value="MYB_TF"/>
</dbReference>
<gene>
    <name evidence="9" type="ORF">CARUB_v10006990mg</name>
</gene>
<keyword evidence="6" id="KW-0539">Nucleus</keyword>
<reference evidence="10" key="1">
    <citation type="journal article" date="2013" name="Nat. Genet.">
        <title>The Capsella rubella genome and the genomic consequences of rapid mating system evolution.</title>
        <authorList>
            <person name="Slotte T."/>
            <person name="Hazzouri K.M."/>
            <person name="Agren J.A."/>
            <person name="Koenig D."/>
            <person name="Maumus F."/>
            <person name="Guo Y.L."/>
            <person name="Steige K."/>
            <person name="Platts A.E."/>
            <person name="Escobar J.S."/>
            <person name="Newman L.K."/>
            <person name="Wang W."/>
            <person name="Mandakova T."/>
            <person name="Vello E."/>
            <person name="Smith L.M."/>
            <person name="Henz S.R."/>
            <person name="Steffen J."/>
            <person name="Takuno S."/>
            <person name="Brandvain Y."/>
            <person name="Coop G."/>
            <person name="Andolfatto P."/>
            <person name="Hu T.T."/>
            <person name="Blanchette M."/>
            <person name="Clark R.M."/>
            <person name="Quesneville H."/>
            <person name="Nordborg M."/>
            <person name="Gaut B.S."/>
            <person name="Lysak M.A."/>
            <person name="Jenkins J."/>
            <person name="Grimwood J."/>
            <person name="Chapman J."/>
            <person name="Prochnik S."/>
            <person name="Shu S."/>
            <person name="Rokhsar D."/>
            <person name="Schmutz J."/>
            <person name="Weigel D."/>
            <person name="Wright S.I."/>
        </authorList>
    </citation>
    <scope>NUCLEOTIDE SEQUENCE [LARGE SCALE GENOMIC DNA]</scope>
    <source>
        <strain evidence="10">cv. Monte Gargano</strain>
    </source>
</reference>
<evidence type="ECO:0000256" key="1">
    <source>
        <dbReference type="ARBA" id="ARBA00004123"/>
    </source>
</evidence>
<dbReference type="Gene3D" id="1.10.10.60">
    <property type="entry name" value="Homeodomain-like"/>
    <property type="match status" value="2"/>
</dbReference>
<dbReference type="GO" id="GO:0000981">
    <property type="term" value="F:DNA-binding transcription factor activity, RNA polymerase II-specific"/>
    <property type="evidence" value="ECO:0007669"/>
    <property type="project" value="TreeGrafter"/>
</dbReference>
<keyword evidence="5" id="KW-0804">Transcription</keyword>
<evidence type="ECO:0000259" key="7">
    <source>
        <dbReference type="PROSITE" id="PS50090"/>
    </source>
</evidence>
<dbReference type="STRING" id="81985.R0F931"/>
<dbReference type="InterPro" id="IPR001005">
    <property type="entry name" value="SANT/Myb"/>
</dbReference>
<evidence type="ECO:0000313" key="10">
    <source>
        <dbReference type="Proteomes" id="UP000029121"/>
    </source>
</evidence>
<accession>R0F931</accession>
<dbReference type="Pfam" id="PF00249">
    <property type="entry name" value="Myb_DNA-binding"/>
    <property type="match status" value="2"/>
</dbReference>
<dbReference type="SUPFAM" id="SSF46689">
    <property type="entry name" value="Homeodomain-like"/>
    <property type="match status" value="1"/>
</dbReference>
<proteinExistence type="predicted"/>
<feature type="domain" description="HTH myb-type" evidence="8">
    <location>
        <begin position="33"/>
        <end position="84"/>
    </location>
</feature>
<dbReference type="PANTHER" id="PTHR45614:SF259">
    <property type="entry name" value="MYB DOMAIN PROTEIN 89-RELATED"/>
    <property type="match status" value="1"/>
</dbReference>
<feature type="domain" description="HTH myb-type" evidence="8">
    <location>
        <begin position="85"/>
        <end position="139"/>
    </location>
</feature>
<feature type="non-terminal residue" evidence="9">
    <location>
        <position position="1"/>
    </location>
</feature>
<evidence type="ECO:0000256" key="3">
    <source>
        <dbReference type="ARBA" id="ARBA00023015"/>
    </source>
</evidence>
<dbReference type="InterPro" id="IPR009057">
    <property type="entry name" value="Homeodomain-like_sf"/>
</dbReference>
<sequence length="140" mass="15809">TQVSQHILFDVALQGPASNGSGENDALMGVTHEKKKERKRWTPSEDLQLKELVAVSGPQNWKQIGDKMLGKTGKSCRMRWVGYLDPNINKKAFTDEEDAILLACQKKMGNKWSKIAKILSGRTDTAVKNHWHKLMNRGKH</sequence>
<feature type="domain" description="Myb-like" evidence="7">
    <location>
        <begin position="85"/>
        <end position="135"/>
    </location>
</feature>
<comment type="subcellular location">
    <subcellularLocation>
        <location evidence="1">Nucleus</location>
    </subcellularLocation>
</comment>
<dbReference type="SMART" id="SM00717">
    <property type="entry name" value="SANT"/>
    <property type="match status" value="2"/>
</dbReference>
<dbReference type="eggNOG" id="KOG0048">
    <property type="taxonomic scope" value="Eukaryota"/>
</dbReference>
<evidence type="ECO:0000313" key="9">
    <source>
        <dbReference type="EMBL" id="EOA18447.1"/>
    </source>
</evidence>
<evidence type="ECO:0000256" key="2">
    <source>
        <dbReference type="ARBA" id="ARBA00022737"/>
    </source>
</evidence>
<evidence type="ECO:0000256" key="5">
    <source>
        <dbReference type="ARBA" id="ARBA00023163"/>
    </source>
</evidence>
<dbReference type="PROSITE" id="PS50090">
    <property type="entry name" value="MYB_LIKE"/>
    <property type="match status" value="2"/>
</dbReference>
<dbReference type="GO" id="GO:0005634">
    <property type="term" value="C:nucleus"/>
    <property type="evidence" value="ECO:0007669"/>
    <property type="project" value="UniProtKB-SubCell"/>
</dbReference>
<keyword evidence="10" id="KW-1185">Reference proteome</keyword>
<dbReference type="KEGG" id="crb:17878411"/>
<dbReference type="Proteomes" id="UP000029121">
    <property type="component" value="Unassembled WGS sequence"/>
</dbReference>
<dbReference type="PANTHER" id="PTHR45614">
    <property type="entry name" value="MYB PROTEIN-RELATED"/>
    <property type="match status" value="1"/>
</dbReference>
<dbReference type="EMBL" id="KB870811">
    <property type="protein sequence ID" value="EOA18447.1"/>
    <property type="molecule type" value="Genomic_DNA"/>
</dbReference>
<dbReference type="CDD" id="cd00167">
    <property type="entry name" value="SANT"/>
    <property type="match status" value="2"/>
</dbReference>